<sequence>MQSALESFVLEGMDFPYSALSIFATVAIPGRYLETKLGGITPLEALKWKIHGPLAPLQVQGQNVQWESRSAFVLPPWETRIKCVIETAEIAIQTHDGIELDAALADGAIQRTFTDGSGYAGLVGASAVDPTSTDWKQRHLGSLDQSNVYVAELSGIKMALEQLANRPNHPTKDKNPRRPSGQYVLKTIYNHVRAIRSRETPTGITLRWILAYVGVAGNETADEAAKLAALWGAGDSLEGAGAGSEKHFVWLASTAKRNTRKRIKERWKKQWEKEKTAKPTRCLIKALSRKALELYEGLSKPYASILIQMRSKRIGLGHFLYKIKERETGHCSYDQGSQTPRYILLQCPLYNGLRRTMLDKIARTDLGSTTEYDAIVSHPRAARYAAAMMHQTGLLG</sequence>
<evidence type="ECO:0000313" key="2">
    <source>
        <dbReference type="Proteomes" id="UP001150904"/>
    </source>
</evidence>
<reference evidence="1" key="2">
    <citation type="journal article" date="2023" name="IMA Fungus">
        <title>Comparative genomic study of the Penicillium genus elucidates a diverse pangenome and 15 lateral gene transfer events.</title>
        <authorList>
            <person name="Petersen C."/>
            <person name="Sorensen T."/>
            <person name="Nielsen M.R."/>
            <person name="Sondergaard T.E."/>
            <person name="Sorensen J.L."/>
            <person name="Fitzpatrick D.A."/>
            <person name="Frisvad J.C."/>
            <person name="Nielsen K.L."/>
        </authorList>
    </citation>
    <scope>NUCLEOTIDE SEQUENCE</scope>
    <source>
        <strain evidence="1">IBT 15544</strain>
    </source>
</reference>
<proteinExistence type="predicted"/>
<dbReference type="Gene3D" id="3.30.420.10">
    <property type="entry name" value="Ribonuclease H-like superfamily/Ribonuclease H"/>
    <property type="match status" value="1"/>
</dbReference>
<dbReference type="EMBL" id="JAPQKR010000008">
    <property type="protein sequence ID" value="KAJ5212466.1"/>
    <property type="molecule type" value="Genomic_DNA"/>
</dbReference>
<dbReference type="CDD" id="cd09276">
    <property type="entry name" value="Rnase_HI_RT_non_LTR"/>
    <property type="match status" value="1"/>
</dbReference>
<dbReference type="Proteomes" id="UP001150904">
    <property type="component" value="Unassembled WGS sequence"/>
</dbReference>
<dbReference type="InterPro" id="IPR036397">
    <property type="entry name" value="RNaseH_sf"/>
</dbReference>
<dbReference type="AlphaFoldDB" id="A0A9W9T7S3"/>
<name>A0A9W9T7S3_9EURO</name>
<dbReference type="GO" id="GO:0003676">
    <property type="term" value="F:nucleic acid binding"/>
    <property type="evidence" value="ECO:0007669"/>
    <property type="project" value="InterPro"/>
</dbReference>
<dbReference type="SUPFAM" id="SSF53098">
    <property type="entry name" value="Ribonuclease H-like"/>
    <property type="match status" value="1"/>
</dbReference>
<dbReference type="RefSeq" id="XP_058310636.1">
    <property type="nucleotide sequence ID" value="XM_058451174.1"/>
</dbReference>
<protein>
    <recommendedName>
        <fullName evidence="3">RNase H type-1 domain-containing protein</fullName>
    </recommendedName>
</protein>
<evidence type="ECO:0000313" key="1">
    <source>
        <dbReference type="EMBL" id="KAJ5212466.1"/>
    </source>
</evidence>
<dbReference type="InterPro" id="IPR012337">
    <property type="entry name" value="RNaseH-like_sf"/>
</dbReference>
<organism evidence="1 2">
    <name type="scientific">Penicillium cinerascens</name>
    <dbReference type="NCBI Taxonomy" id="70096"/>
    <lineage>
        <taxon>Eukaryota</taxon>
        <taxon>Fungi</taxon>
        <taxon>Dikarya</taxon>
        <taxon>Ascomycota</taxon>
        <taxon>Pezizomycotina</taxon>
        <taxon>Eurotiomycetes</taxon>
        <taxon>Eurotiomycetidae</taxon>
        <taxon>Eurotiales</taxon>
        <taxon>Aspergillaceae</taxon>
        <taxon>Penicillium</taxon>
    </lineage>
</organism>
<reference evidence="1" key="1">
    <citation type="submission" date="2022-12" db="EMBL/GenBank/DDBJ databases">
        <authorList>
            <person name="Petersen C."/>
        </authorList>
    </citation>
    <scope>NUCLEOTIDE SEQUENCE</scope>
    <source>
        <strain evidence="1">IBT 15544</strain>
    </source>
</reference>
<gene>
    <name evidence="1" type="ORF">N7498_004112</name>
</gene>
<accession>A0A9W9T7S3</accession>
<evidence type="ECO:0008006" key="3">
    <source>
        <dbReference type="Google" id="ProtNLM"/>
    </source>
</evidence>
<dbReference type="GeneID" id="83178475"/>
<comment type="caution">
    <text evidence="1">The sequence shown here is derived from an EMBL/GenBank/DDBJ whole genome shotgun (WGS) entry which is preliminary data.</text>
</comment>
<dbReference type="OrthoDB" id="4368687at2759"/>
<keyword evidence="2" id="KW-1185">Reference proteome</keyword>